<proteinExistence type="inferred from homology"/>
<evidence type="ECO:0000256" key="2">
    <source>
        <dbReference type="ARBA" id="ARBA00012782"/>
    </source>
</evidence>
<comment type="cofactor">
    <cofactor evidence="6">
        <name>Mn(2+)</name>
        <dbReference type="ChEBI" id="CHEBI:29035"/>
    </cofactor>
</comment>
<feature type="domain" description="Adenine deaminase C-terminal" evidence="8">
    <location>
        <begin position="371"/>
        <end position="531"/>
    </location>
</feature>
<dbReference type="PANTHER" id="PTHR11113">
    <property type="entry name" value="N-ACETYLGLUCOSAMINE-6-PHOSPHATE DEACETYLASE"/>
    <property type="match status" value="1"/>
</dbReference>
<dbReference type="PATRIC" id="fig|999894.6.peg.823"/>
<accession>A0A179D500</accession>
<dbReference type="EMBL" id="LWLG01000003">
    <property type="protein sequence ID" value="OAQ21174.1"/>
    <property type="molecule type" value="Genomic_DNA"/>
</dbReference>
<dbReference type="InterPro" id="IPR006679">
    <property type="entry name" value="Adenine_deam"/>
</dbReference>
<evidence type="ECO:0000256" key="6">
    <source>
        <dbReference type="HAMAP-Rule" id="MF_01518"/>
    </source>
</evidence>
<dbReference type="CDD" id="cd01295">
    <property type="entry name" value="AdeC"/>
    <property type="match status" value="1"/>
</dbReference>
<evidence type="ECO:0000256" key="3">
    <source>
        <dbReference type="ARBA" id="ARBA00022801"/>
    </source>
</evidence>
<protein>
    <recommendedName>
        <fullName evidence="2 6">Adenine deaminase</fullName>
        <shortName evidence="6">Adenase</shortName>
        <shortName evidence="6">Adenine aminase</shortName>
        <ecNumber evidence="2 6">3.5.4.2</ecNumber>
    </recommendedName>
</protein>
<dbReference type="STRING" id="999894.TDIS_0826"/>
<dbReference type="Gene3D" id="3.20.20.140">
    <property type="entry name" value="Metal-dependent hydrolases"/>
    <property type="match status" value="1"/>
</dbReference>
<keyword evidence="10" id="KW-1185">Reference proteome</keyword>
<dbReference type="AlphaFoldDB" id="A0A179D500"/>
<dbReference type="InterPro" id="IPR011059">
    <property type="entry name" value="Metal-dep_hydrolase_composite"/>
</dbReference>
<evidence type="ECO:0000313" key="10">
    <source>
        <dbReference type="Proteomes" id="UP000078390"/>
    </source>
</evidence>
<dbReference type="HAMAP" id="MF_01518">
    <property type="entry name" value="Adenine_deamin"/>
    <property type="match status" value="1"/>
</dbReference>
<sequence>MKFRANLVNPEERTIIPSEIEVEGPVIKAIRRINEPCQTYILPGFVDAHVHIESSLMVPSQFARLAVRHGTVAVVSDPHEIANVLGLEGVRFMLEDARRVPFKFCFGAPSCVPATPFETSGARLGPAEVEELLKLPEIGFLSEVMNFPGVLAGDEELLAKIALAQKYGKPVDGHAPGLRGEALTHYIEAGISTDHEASSYEEAREKIEKGMKILIREGSAARNFETLSPLISEYPESLMFCTDDSHPDDLLRGHINSLVARAVKEGHDLFEVLKVACLNPVRHYGLKVGTLKEGEPADFIEVRDLTDFEVVRTVINGQVVFEKGEVRMAPPPCPIPNRFEARPKNLQDFEFVSDFREIRVIEALDGELFTRETSFRTRSRIFEADPEHDILKIAIINRYQEAPPAVAFVKGFGLKKGAIASSVAHDSHNLVAVGVSDELIAKAVNLVIENRGGLAAVSEEAEMVLPLPVAGLMSPEEAFEVARKYEEIDRFSKEVLGSRLTAPFMTLSFMALPVIPELKLTDRGLFDVRTFRFVEVLR</sequence>
<evidence type="ECO:0000313" key="9">
    <source>
        <dbReference type="EMBL" id="OAQ21174.1"/>
    </source>
</evidence>
<dbReference type="EC" id="3.5.4.2" evidence="2 6"/>
<dbReference type="InterPro" id="IPR026912">
    <property type="entry name" value="Adenine_deam_C"/>
</dbReference>
<dbReference type="Pfam" id="PF13382">
    <property type="entry name" value="Adenine_deam_C"/>
    <property type="match status" value="1"/>
</dbReference>
<comment type="caution">
    <text evidence="9">The sequence shown here is derived from an EMBL/GenBank/DDBJ whole genome shotgun (WGS) entry which is preliminary data.</text>
</comment>
<dbReference type="GO" id="GO:0000034">
    <property type="term" value="F:adenine deaminase activity"/>
    <property type="evidence" value="ECO:0007669"/>
    <property type="project" value="UniProtKB-UniRule"/>
</dbReference>
<dbReference type="NCBIfam" id="TIGR01178">
    <property type="entry name" value="ade"/>
    <property type="match status" value="1"/>
</dbReference>
<evidence type="ECO:0000256" key="4">
    <source>
        <dbReference type="ARBA" id="ARBA00023211"/>
    </source>
</evidence>
<dbReference type="PANTHER" id="PTHR11113:SF2">
    <property type="entry name" value="ADENINE DEAMINASE"/>
    <property type="match status" value="1"/>
</dbReference>
<dbReference type="GO" id="GO:0006146">
    <property type="term" value="P:adenine catabolic process"/>
    <property type="evidence" value="ECO:0007669"/>
    <property type="project" value="InterPro"/>
</dbReference>
<dbReference type="Proteomes" id="UP000078390">
    <property type="component" value="Unassembled WGS sequence"/>
</dbReference>
<gene>
    <name evidence="6" type="primary">ade</name>
    <name evidence="9" type="ORF">TDIS_0826</name>
</gene>
<dbReference type="OrthoDB" id="9775607at2"/>
<name>A0A179D500_9BACT</name>
<keyword evidence="4 6" id="KW-0464">Manganese</keyword>
<comment type="similarity">
    <text evidence="1 6">Belongs to the metallo-dependent hydrolases superfamily. Adenine deaminase family.</text>
</comment>
<keyword evidence="3 6" id="KW-0378">Hydrolase</keyword>
<evidence type="ECO:0000259" key="7">
    <source>
        <dbReference type="Pfam" id="PF01979"/>
    </source>
</evidence>
<organism evidence="9 10">
    <name type="scientific">Thermosulfurimonas dismutans</name>
    <dbReference type="NCBI Taxonomy" id="999894"/>
    <lineage>
        <taxon>Bacteria</taxon>
        <taxon>Pseudomonadati</taxon>
        <taxon>Thermodesulfobacteriota</taxon>
        <taxon>Thermodesulfobacteria</taxon>
        <taxon>Thermodesulfobacteriales</taxon>
        <taxon>Thermodesulfobacteriaceae</taxon>
        <taxon>Thermosulfurimonas</taxon>
    </lineage>
</organism>
<evidence type="ECO:0000256" key="1">
    <source>
        <dbReference type="ARBA" id="ARBA00006773"/>
    </source>
</evidence>
<dbReference type="Pfam" id="PF01979">
    <property type="entry name" value="Amidohydro_1"/>
    <property type="match status" value="1"/>
</dbReference>
<feature type="domain" description="Amidohydrolase-related" evidence="7">
    <location>
        <begin position="40"/>
        <end position="320"/>
    </location>
</feature>
<dbReference type="InterPro" id="IPR032466">
    <property type="entry name" value="Metal_Hydrolase"/>
</dbReference>
<evidence type="ECO:0000256" key="5">
    <source>
        <dbReference type="ARBA" id="ARBA00047720"/>
    </source>
</evidence>
<comment type="catalytic activity">
    <reaction evidence="5 6">
        <text>adenine + H2O + H(+) = hypoxanthine + NH4(+)</text>
        <dbReference type="Rhea" id="RHEA:23688"/>
        <dbReference type="ChEBI" id="CHEBI:15377"/>
        <dbReference type="ChEBI" id="CHEBI:15378"/>
        <dbReference type="ChEBI" id="CHEBI:16708"/>
        <dbReference type="ChEBI" id="CHEBI:17368"/>
        <dbReference type="ChEBI" id="CHEBI:28938"/>
        <dbReference type="EC" id="3.5.4.2"/>
    </reaction>
</comment>
<evidence type="ECO:0000259" key="8">
    <source>
        <dbReference type="Pfam" id="PF13382"/>
    </source>
</evidence>
<reference evidence="9 10" key="1">
    <citation type="submission" date="2016-04" db="EMBL/GenBank/DDBJ databases">
        <title>Genome analysis of Thermosulfurimonas dismutans, the first thermophilic sulfur-disproportionating bacterium of the phylum Thermodesulfobacteria.</title>
        <authorList>
            <person name="Mardanov A.V."/>
            <person name="Beletsky A.V."/>
            <person name="Kadnikov V.V."/>
            <person name="Slobodkin A.I."/>
            <person name="Ravin N.V."/>
        </authorList>
    </citation>
    <scope>NUCLEOTIDE SEQUENCE [LARGE SCALE GENOMIC DNA]</scope>
    <source>
        <strain evidence="9 10">S95</strain>
    </source>
</reference>
<dbReference type="SUPFAM" id="SSF51556">
    <property type="entry name" value="Metallo-dependent hydrolases"/>
    <property type="match status" value="1"/>
</dbReference>
<dbReference type="InterPro" id="IPR006680">
    <property type="entry name" value="Amidohydro-rel"/>
</dbReference>
<dbReference type="RefSeq" id="WP_068669586.1">
    <property type="nucleotide sequence ID" value="NZ_LWLG01000003.1"/>
</dbReference>
<dbReference type="SUPFAM" id="SSF51338">
    <property type="entry name" value="Composite domain of metallo-dependent hydrolases"/>
    <property type="match status" value="1"/>
</dbReference>